<dbReference type="GO" id="GO:0006270">
    <property type="term" value="P:DNA replication initiation"/>
    <property type="evidence" value="ECO:0007669"/>
    <property type="project" value="TreeGrafter"/>
</dbReference>
<dbReference type="Gene3D" id="1.10.8.60">
    <property type="match status" value="1"/>
</dbReference>
<gene>
    <name evidence="2" type="primary">hda</name>
    <name evidence="2" type="ORF">NCTC11421_01385</name>
</gene>
<dbReference type="GO" id="GO:0003688">
    <property type="term" value="F:DNA replication origin binding"/>
    <property type="evidence" value="ECO:0007669"/>
    <property type="project" value="TreeGrafter"/>
</dbReference>
<dbReference type="Pfam" id="PF22688">
    <property type="entry name" value="Hda_lid"/>
    <property type="match status" value="1"/>
</dbReference>
<sequence length="105" mass="12369">MLLGSEYTPQQLVIREDLRTRMAYCLVYEVKPLTDQEKIDALANMAAARQVTVDSEIFEYLLKHWRRDMDSLMMMLDTLDNYAVTMGKRITLPLLRQLLKQQETQ</sequence>
<dbReference type="AlphaFoldDB" id="A0A378VW66"/>
<dbReference type="InterPro" id="IPR027417">
    <property type="entry name" value="P-loop_NTPase"/>
</dbReference>
<protein>
    <submittedName>
        <fullName evidence="2">DnaA regulatory inactivator Hda</fullName>
    </submittedName>
</protein>
<name>A0A378VW66_NEIGO</name>
<organism evidence="2">
    <name type="scientific">Neisseria gonorrhoeae</name>
    <dbReference type="NCBI Taxonomy" id="485"/>
    <lineage>
        <taxon>Bacteria</taxon>
        <taxon>Pseudomonadati</taxon>
        <taxon>Pseudomonadota</taxon>
        <taxon>Betaproteobacteria</taxon>
        <taxon>Neisseriales</taxon>
        <taxon>Neisseriaceae</taxon>
        <taxon>Neisseria</taxon>
    </lineage>
</organism>
<dbReference type="InterPro" id="IPR055199">
    <property type="entry name" value="Hda_lid"/>
</dbReference>
<dbReference type="PANTHER" id="PTHR30050:SF5">
    <property type="entry name" value="DNAA REGULATORY INACTIVATOR HDA"/>
    <property type="match status" value="1"/>
</dbReference>
<dbReference type="SUPFAM" id="SSF52540">
    <property type="entry name" value="P-loop containing nucleoside triphosphate hydrolases"/>
    <property type="match status" value="1"/>
</dbReference>
<accession>A0A378VW66</accession>
<reference evidence="2" key="1">
    <citation type="submission" date="2018-06" db="EMBL/GenBank/DDBJ databases">
        <authorList>
            <consortium name="Pathogen Informatics"/>
            <person name="Doyle S."/>
        </authorList>
    </citation>
    <scope>NUCLEOTIDE SEQUENCE [LARGE SCALE GENOMIC DNA]</scope>
    <source>
        <strain evidence="2">NCTC11421</strain>
    </source>
</reference>
<dbReference type="PANTHER" id="PTHR30050">
    <property type="entry name" value="CHROMOSOMAL REPLICATION INITIATOR PROTEIN DNAA"/>
    <property type="match status" value="1"/>
</dbReference>
<dbReference type="GO" id="GO:0005886">
    <property type="term" value="C:plasma membrane"/>
    <property type="evidence" value="ECO:0007669"/>
    <property type="project" value="TreeGrafter"/>
</dbReference>
<feature type="domain" description="Hda lid" evidence="1">
    <location>
        <begin position="35"/>
        <end position="99"/>
    </location>
</feature>
<proteinExistence type="predicted"/>
<evidence type="ECO:0000313" key="2">
    <source>
        <dbReference type="EMBL" id="SUA21345.1"/>
    </source>
</evidence>
<evidence type="ECO:0000259" key="1">
    <source>
        <dbReference type="Pfam" id="PF22688"/>
    </source>
</evidence>
<dbReference type="EMBL" id="UGRI01000001">
    <property type="protein sequence ID" value="SUA21345.1"/>
    <property type="molecule type" value="Genomic_DNA"/>
</dbReference>